<gene>
    <name evidence="1" type="ORF">EYF80_035525</name>
</gene>
<comment type="caution">
    <text evidence="1">The sequence shown here is derived from an EMBL/GenBank/DDBJ whole genome shotgun (WGS) entry which is preliminary data.</text>
</comment>
<protein>
    <submittedName>
        <fullName evidence="1">Uncharacterized protein</fullName>
    </submittedName>
</protein>
<organism evidence="1 2">
    <name type="scientific">Liparis tanakae</name>
    <name type="common">Tanaka's snailfish</name>
    <dbReference type="NCBI Taxonomy" id="230148"/>
    <lineage>
        <taxon>Eukaryota</taxon>
        <taxon>Metazoa</taxon>
        <taxon>Chordata</taxon>
        <taxon>Craniata</taxon>
        <taxon>Vertebrata</taxon>
        <taxon>Euteleostomi</taxon>
        <taxon>Actinopterygii</taxon>
        <taxon>Neopterygii</taxon>
        <taxon>Teleostei</taxon>
        <taxon>Neoteleostei</taxon>
        <taxon>Acanthomorphata</taxon>
        <taxon>Eupercaria</taxon>
        <taxon>Perciformes</taxon>
        <taxon>Cottioidei</taxon>
        <taxon>Cottales</taxon>
        <taxon>Liparidae</taxon>
        <taxon>Liparis</taxon>
    </lineage>
</organism>
<proteinExistence type="predicted"/>
<accession>A0A4Z2GL92</accession>
<name>A0A4Z2GL92_9TELE</name>
<sequence>MLVLFRRFLEQVPAHVCCLVESGMRGVNALRSAYQRIDAFRQKTFDPPLLSYSTKFLKKQRKSRDALRGLTSPASSARTKALLSLVQERTVSVRPSLNRRSRDRLLTPLLKYFVLAFAQGTLGNVSEDESNLPSRTRGAASNR</sequence>
<reference evidence="1 2" key="1">
    <citation type="submission" date="2019-03" db="EMBL/GenBank/DDBJ databases">
        <title>First draft genome of Liparis tanakae, snailfish: a comprehensive survey of snailfish specific genes.</title>
        <authorList>
            <person name="Kim W."/>
            <person name="Song I."/>
            <person name="Jeong J.-H."/>
            <person name="Kim D."/>
            <person name="Kim S."/>
            <person name="Ryu S."/>
            <person name="Song J.Y."/>
            <person name="Lee S.K."/>
        </authorList>
    </citation>
    <scope>NUCLEOTIDE SEQUENCE [LARGE SCALE GENOMIC DNA]</scope>
    <source>
        <tissue evidence="1">Muscle</tissue>
    </source>
</reference>
<dbReference type="Proteomes" id="UP000314294">
    <property type="component" value="Unassembled WGS sequence"/>
</dbReference>
<keyword evidence="2" id="KW-1185">Reference proteome</keyword>
<evidence type="ECO:0000313" key="2">
    <source>
        <dbReference type="Proteomes" id="UP000314294"/>
    </source>
</evidence>
<dbReference type="AlphaFoldDB" id="A0A4Z2GL92"/>
<dbReference type="EMBL" id="SRLO01000489">
    <property type="protein sequence ID" value="TNN54297.1"/>
    <property type="molecule type" value="Genomic_DNA"/>
</dbReference>
<evidence type="ECO:0000313" key="1">
    <source>
        <dbReference type="EMBL" id="TNN54297.1"/>
    </source>
</evidence>